<accession>A0A9J5YHL0</accession>
<dbReference type="Proteomes" id="UP000824120">
    <property type="component" value="Chromosome 6"/>
</dbReference>
<organism evidence="1 2">
    <name type="scientific">Solanum commersonii</name>
    <name type="common">Commerson's wild potato</name>
    <name type="synonym">Commerson's nightshade</name>
    <dbReference type="NCBI Taxonomy" id="4109"/>
    <lineage>
        <taxon>Eukaryota</taxon>
        <taxon>Viridiplantae</taxon>
        <taxon>Streptophyta</taxon>
        <taxon>Embryophyta</taxon>
        <taxon>Tracheophyta</taxon>
        <taxon>Spermatophyta</taxon>
        <taxon>Magnoliopsida</taxon>
        <taxon>eudicotyledons</taxon>
        <taxon>Gunneridae</taxon>
        <taxon>Pentapetalae</taxon>
        <taxon>asterids</taxon>
        <taxon>lamiids</taxon>
        <taxon>Solanales</taxon>
        <taxon>Solanaceae</taxon>
        <taxon>Solanoideae</taxon>
        <taxon>Solaneae</taxon>
        <taxon>Solanum</taxon>
    </lineage>
</organism>
<dbReference type="AlphaFoldDB" id="A0A9J5YHL0"/>
<dbReference type="EMBL" id="JACXVP010000006">
    <property type="protein sequence ID" value="KAG5598494.1"/>
    <property type="molecule type" value="Genomic_DNA"/>
</dbReference>
<evidence type="ECO:0000313" key="1">
    <source>
        <dbReference type="EMBL" id="KAG5598494.1"/>
    </source>
</evidence>
<sequence>MLTSLQRLETVNFAQLPMHVRGTRKQLSALALKSPFSRSISLLPTCQSCALVLPHPACHWGSIYSVAALVQHLAFKLV</sequence>
<gene>
    <name evidence="1" type="ORF">H5410_029864</name>
</gene>
<proteinExistence type="predicted"/>
<protein>
    <submittedName>
        <fullName evidence="1">Uncharacterized protein</fullName>
    </submittedName>
</protein>
<name>A0A9J5YHL0_SOLCO</name>
<evidence type="ECO:0000313" key="2">
    <source>
        <dbReference type="Proteomes" id="UP000824120"/>
    </source>
</evidence>
<keyword evidence="2" id="KW-1185">Reference proteome</keyword>
<comment type="caution">
    <text evidence="1">The sequence shown here is derived from an EMBL/GenBank/DDBJ whole genome shotgun (WGS) entry which is preliminary data.</text>
</comment>
<reference evidence="1 2" key="1">
    <citation type="submission" date="2020-09" db="EMBL/GenBank/DDBJ databases">
        <title>De no assembly of potato wild relative species, Solanum commersonii.</title>
        <authorList>
            <person name="Cho K."/>
        </authorList>
    </citation>
    <scope>NUCLEOTIDE SEQUENCE [LARGE SCALE GENOMIC DNA]</scope>
    <source>
        <strain evidence="1">LZ3.2</strain>
        <tissue evidence="1">Leaf</tissue>
    </source>
</reference>